<dbReference type="SMART" id="SM00339">
    <property type="entry name" value="FH"/>
    <property type="match status" value="1"/>
</dbReference>
<dbReference type="GO" id="GO:0005634">
    <property type="term" value="C:nucleus"/>
    <property type="evidence" value="ECO:0007669"/>
    <property type="project" value="UniProtKB-SubCell"/>
</dbReference>
<sequence length="507" mass="55639">MGATCFAAVSIFVFPSKSSLCQITVMMVFTPQTKEGSCFTQEKSNTLSLRTAAVSRRHSADGMISSRSGRGDVDADRFHPYQRQFSDGAVTECLQQCSSSFSSLHEVCSPGSHSHSSDMPPSWDQYNGSIQVSILMILSFYPSILIKFCTAKSSVIDLTQEDRQAKKKKIHHITAKNTVLKTAPDGWKNSVRHNLSLNKCFEKVENKNGSTSRKGCLWALNPAKVEKMQEELHKWRRKDPVTIRRSMAKPEDLDRLLGERPERLRSVPLNPKSGTLTRATPVYNPSAFTCTPAELRPACQPICQSLYAHLQPQQPFYLPPAVTHPSNSFALFSPCGQQPAAGIPSSTGSLNSPVAGKIPPVYNNALQCDYSVEPRTTMQEFLLEGDTTYDIDMLNPSLTDLQLQGNLWEELRVDSLVAEPQVSTSSSATFVPQNHHIQSSGLHVVPPISQTSAVVASGRCEAEYEDGDEGRNVEQHGCFNGLNPVLYSGVESLAGYLTSCTASVSLM</sequence>
<dbReference type="Gene3D" id="1.10.10.10">
    <property type="entry name" value="Winged helix-like DNA-binding domain superfamily/Winged helix DNA-binding domain"/>
    <property type="match status" value="1"/>
</dbReference>
<reference evidence="9" key="1">
    <citation type="submission" date="2023-09" db="UniProtKB">
        <authorList>
            <consortium name="Ensembl"/>
        </authorList>
    </citation>
    <scope>IDENTIFICATION</scope>
</reference>
<proteinExistence type="predicted"/>
<name>A0A3B4GEI4_9CICH</name>
<dbReference type="GO" id="GO:0000981">
    <property type="term" value="F:DNA-binding transcription factor activity, RNA polymerase II-specific"/>
    <property type="evidence" value="ECO:0007669"/>
    <property type="project" value="TreeGrafter"/>
</dbReference>
<accession>A0A3B4GEI4</accession>
<dbReference type="InterPro" id="IPR001766">
    <property type="entry name" value="Fork_head_dom"/>
</dbReference>
<feature type="chain" id="PRO_5017371686" evidence="7">
    <location>
        <begin position="22"/>
        <end position="507"/>
    </location>
</feature>
<comment type="subcellular location">
    <subcellularLocation>
        <location evidence="6">Nucleus</location>
    </subcellularLocation>
</comment>
<dbReference type="Ensembl" id="ENSPNYT00000021921.1">
    <property type="protein sequence ID" value="ENSPNYP00000021407.1"/>
    <property type="gene ID" value="ENSPNYG00000016166.1"/>
</dbReference>
<evidence type="ECO:0000259" key="8">
    <source>
        <dbReference type="PROSITE" id="PS50039"/>
    </source>
</evidence>
<protein>
    <submittedName>
        <fullName evidence="9">Forkhead box N1</fullName>
    </submittedName>
</protein>
<dbReference type="PROSITE" id="PS00658">
    <property type="entry name" value="FORK_HEAD_2"/>
    <property type="match status" value="1"/>
</dbReference>
<dbReference type="PANTHER" id="PTHR46721:SF3">
    <property type="entry name" value="FORKHEAD BOX N1"/>
    <property type="match status" value="1"/>
</dbReference>
<feature type="DNA-binding region" description="Fork-head" evidence="6">
    <location>
        <begin position="173"/>
        <end position="239"/>
    </location>
</feature>
<keyword evidence="7" id="KW-0732">Signal</keyword>
<keyword evidence="4" id="KW-0804">Transcription</keyword>
<dbReference type="GO" id="GO:0048538">
    <property type="term" value="P:thymus development"/>
    <property type="evidence" value="ECO:0007669"/>
    <property type="project" value="Ensembl"/>
</dbReference>
<keyword evidence="5 6" id="KW-0539">Nucleus</keyword>
<keyword evidence="1" id="KW-0217">Developmental protein</keyword>
<dbReference type="AlphaFoldDB" id="A0A3B4GEI4"/>
<dbReference type="GO" id="GO:0000976">
    <property type="term" value="F:transcription cis-regulatory region binding"/>
    <property type="evidence" value="ECO:0007669"/>
    <property type="project" value="Ensembl"/>
</dbReference>
<dbReference type="STRING" id="303518.ENSPNYP00000021407"/>
<feature type="signal peptide" evidence="7">
    <location>
        <begin position="1"/>
        <end position="21"/>
    </location>
</feature>
<dbReference type="InterPro" id="IPR030456">
    <property type="entry name" value="TF_fork_head_CS_2"/>
</dbReference>
<dbReference type="PROSITE" id="PS50039">
    <property type="entry name" value="FORK_HEAD_3"/>
    <property type="match status" value="1"/>
</dbReference>
<evidence type="ECO:0000256" key="1">
    <source>
        <dbReference type="ARBA" id="ARBA00022473"/>
    </source>
</evidence>
<evidence type="ECO:0000256" key="5">
    <source>
        <dbReference type="ARBA" id="ARBA00023242"/>
    </source>
</evidence>
<evidence type="ECO:0000256" key="7">
    <source>
        <dbReference type="SAM" id="SignalP"/>
    </source>
</evidence>
<keyword evidence="3 6" id="KW-0238">DNA-binding</keyword>
<dbReference type="PANTHER" id="PTHR46721">
    <property type="entry name" value="FORKHEAD BOX PROTEIN N1"/>
    <property type="match status" value="1"/>
</dbReference>
<organism evidence="9">
    <name type="scientific">Pundamilia nyererei</name>
    <dbReference type="NCBI Taxonomy" id="303518"/>
    <lineage>
        <taxon>Eukaryota</taxon>
        <taxon>Metazoa</taxon>
        <taxon>Chordata</taxon>
        <taxon>Craniata</taxon>
        <taxon>Vertebrata</taxon>
        <taxon>Euteleostomi</taxon>
        <taxon>Actinopterygii</taxon>
        <taxon>Neopterygii</taxon>
        <taxon>Teleostei</taxon>
        <taxon>Neoteleostei</taxon>
        <taxon>Acanthomorphata</taxon>
        <taxon>Ovalentaria</taxon>
        <taxon>Cichlomorphae</taxon>
        <taxon>Cichliformes</taxon>
        <taxon>Cichlidae</taxon>
        <taxon>African cichlids</taxon>
        <taxon>Pseudocrenilabrinae</taxon>
        <taxon>Haplochromini</taxon>
        <taxon>Pundamilia</taxon>
    </lineage>
</organism>
<dbReference type="InterPro" id="IPR036390">
    <property type="entry name" value="WH_DNA-bd_sf"/>
</dbReference>
<dbReference type="SUPFAM" id="SSF46785">
    <property type="entry name" value="Winged helix' DNA-binding domain"/>
    <property type="match status" value="1"/>
</dbReference>
<evidence type="ECO:0000256" key="6">
    <source>
        <dbReference type="PROSITE-ProRule" id="PRU00089"/>
    </source>
</evidence>
<dbReference type="GeneTree" id="ENSGT00940000158029"/>
<dbReference type="Pfam" id="PF00250">
    <property type="entry name" value="Forkhead"/>
    <property type="match status" value="1"/>
</dbReference>
<evidence type="ECO:0000256" key="2">
    <source>
        <dbReference type="ARBA" id="ARBA00023015"/>
    </source>
</evidence>
<dbReference type="GO" id="GO:0002250">
    <property type="term" value="P:adaptive immune response"/>
    <property type="evidence" value="ECO:0007669"/>
    <property type="project" value="Ensembl"/>
</dbReference>
<evidence type="ECO:0000256" key="3">
    <source>
        <dbReference type="ARBA" id="ARBA00023125"/>
    </source>
</evidence>
<evidence type="ECO:0000256" key="4">
    <source>
        <dbReference type="ARBA" id="ARBA00023163"/>
    </source>
</evidence>
<dbReference type="InterPro" id="IPR036388">
    <property type="entry name" value="WH-like_DNA-bd_sf"/>
</dbReference>
<feature type="domain" description="Fork-head" evidence="8">
    <location>
        <begin position="173"/>
        <end position="239"/>
    </location>
</feature>
<keyword evidence="2" id="KW-0805">Transcription regulation</keyword>
<evidence type="ECO:0000313" key="9">
    <source>
        <dbReference type="Ensembl" id="ENSPNYP00000021407.1"/>
    </source>
</evidence>
<dbReference type="InterPro" id="IPR049624">
    <property type="entry name" value="FOXN1_4"/>
</dbReference>